<reference evidence="2 3" key="1">
    <citation type="submission" date="2019-05" db="EMBL/GenBank/DDBJ databases">
        <title>Streptomyces sp. NEAU-C151, a novel actinomycete isolated from soil.</title>
        <authorList>
            <person name="Han L."/>
            <person name="Jiang H."/>
        </authorList>
    </citation>
    <scope>NUCLEOTIDE SEQUENCE [LARGE SCALE GENOMIC DNA]</scope>
    <source>
        <strain evidence="2 3">NEAU-C151</strain>
    </source>
</reference>
<evidence type="ECO:0000313" key="3">
    <source>
        <dbReference type="Proteomes" id="UP000305906"/>
    </source>
</evidence>
<dbReference type="AlphaFoldDB" id="A0A5R9FGU5"/>
<evidence type="ECO:0000256" key="1">
    <source>
        <dbReference type="SAM" id="Phobius"/>
    </source>
</evidence>
<keyword evidence="1" id="KW-0812">Transmembrane</keyword>
<proteinExistence type="predicted"/>
<dbReference type="EMBL" id="VBZC01000056">
    <property type="protein sequence ID" value="TLS41406.1"/>
    <property type="molecule type" value="Genomic_DNA"/>
</dbReference>
<organism evidence="2 3">
    <name type="scientific">Streptomyces montanus</name>
    <dbReference type="NCBI Taxonomy" id="2580423"/>
    <lineage>
        <taxon>Bacteria</taxon>
        <taxon>Bacillati</taxon>
        <taxon>Actinomycetota</taxon>
        <taxon>Actinomycetes</taxon>
        <taxon>Kitasatosporales</taxon>
        <taxon>Streptomycetaceae</taxon>
        <taxon>Streptomyces</taxon>
    </lineage>
</organism>
<keyword evidence="1" id="KW-1133">Transmembrane helix</keyword>
<name>A0A5R9FGU5_9ACTN</name>
<feature type="transmembrane region" description="Helical" evidence="1">
    <location>
        <begin position="60"/>
        <end position="84"/>
    </location>
</feature>
<dbReference type="RefSeq" id="WP_138049418.1">
    <property type="nucleotide sequence ID" value="NZ_VBZC01000056.1"/>
</dbReference>
<feature type="transmembrane region" description="Helical" evidence="1">
    <location>
        <begin position="30"/>
        <end position="48"/>
    </location>
</feature>
<sequence>MTDLTKKRFAQLGQQLQLDQLTAVRRQAEGWRNGLTGLTGLVGVVFVLKGRESVAGMSAVWRWTTAGLLVSAFFLLLAGALGAVRAAHGQVGQQTWLTGDQLFAAVLDEVERTQDALTTARRCSVAGLCAIVAAIGVSWVVPVEDGKESGKESGTAVPQVLVMTVQGPRCGELLVSDTRALTLRIDGKSGSGRKKGSAGVRRSIPADQVLSITPVRAC</sequence>
<gene>
    <name evidence="2" type="ORF">FE633_36235</name>
</gene>
<dbReference type="Proteomes" id="UP000305906">
    <property type="component" value="Unassembled WGS sequence"/>
</dbReference>
<evidence type="ECO:0000313" key="2">
    <source>
        <dbReference type="EMBL" id="TLS41406.1"/>
    </source>
</evidence>
<accession>A0A5R9FGU5</accession>
<keyword evidence="3" id="KW-1185">Reference proteome</keyword>
<protein>
    <submittedName>
        <fullName evidence="2">Uncharacterized protein</fullName>
    </submittedName>
</protein>
<comment type="caution">
    <text evidence="2">The sequence shown here is derived from an EMBL/GenBank/DDBJ whole genome shotgun (WGS) entry which is preliminary data.</text>
</comment>
<keyword evidence="1" id="KW-0472">Membrane</keyword>